<dbReference type="AlphaFoldDB" id="A0A6L3X950"/>
<dbReference type="GO" id="GO:0046914">
    <property type="term" value="F:transition metal ion binding"/>
    <property type="evidence" value="ECO:0007669"/>
    <property type="project" value="TreeGrafter"/>
</dbReference>
<dbReference type="GO" id="GO:0015679">
    <property type="term" value="P:plasma membrane copper ion transport"/>
    <property type="evidence" value="ECO:0007669"/>
    <property type="project" value="TreeGrafter"/>
</dbReference>
<organism evidence="7 8">
    <name type="scientific">Enterobacter hormaechei</name>
    <dbReference type="NCBI Taxonomy" id="158836"/>
    <lineage>
        <taxon>Bacteria</taxon>
        <taxon>Pseudomonadati</taxon>
        <taxon>Pseudomonadota</taxon>
        <taxon>Gammaproteobacteria</taxon>
        <taxon>Enterobacterales</taxon>
        <taxon>Enterobacteriaceae</taxon>
        <taxon>Enterobacter</taxon>
        <taxon>Enterobacter cloacae complex</taxon>
    </lineage>
</organism>
<evidence type="ECO:0000259" key="5">
    <source>
        <dbReference type="Pfam" id="PF25954"/>
    </source>
</evidence>
<feature type="domain" description="CusB-like beta-barrel" evidence="5">
    <location>
        <begin position="2"/>
        <end position="33"/>
    </location>
</feature>
<dbReference type="FunFam" id="2.40.420.20:FF:000003">
    <property type="entry name" value="Cation efflux system protein cusB"/>
    <property type="match status" value="1"/>
</dbReference>
<feature type="domain" description="CzcB-like C-terminal circularly permuted SH3-like" evidence="6">
    <location>
        <begin position="41"/>
        <end position="101"/>
    </location>
</feature>
<sequence>MEATTRTLKARIVLENTAHKLKPGMYLSVRRAEEMKGPPVLAVPEEAVINSGESARLLLATGDGYFQPVTVTTGLTAQGWTAILSGVKEGDKVVTSGQFLIDSEASLRSVMPE</sequence>
<proteinExistence type="inferred from homology"/>
<evidence type="ECO:0000313" key="7">
    <source>
        <dbReference type="EMBL" id="KAB2425637.1"/>
    </source>
</evidence>
<feature type="non-terminal residue" evidence="7">
    <location>
        <position position="113"/>
    </location>
</feature>
<accession>A0A6L3X950</accession>
<keyword evidence="2" id="KW-0813">Transport</keyword>
<comment type="similarity">
    <text evidence="1">Belongs to the membrane fusion protein (MFP) (TC 8.A.1) family.</text>
</comment>
<evidence type="ECO:0000259" key="6">
    <source>
        <dbReference type="Pfam" id="PF25975"/>
    </source>
</evidence>
<dbReference type="Gene3D" id="2.40.30.170">
    <property type="match status" value="1"/>
</dbReference>
<evidence type="ECO:0000256" key="1">
    <source>
        <dbReference type="ARBA" id="ARBA00009477"/>
    </source>
</evidence>
<reference evidence="7 8" key="1">
    <citation type="submission" date="2019-09" db="EMBL/GenBank/DDBJ databases">
        <title>Reversal of blaTEM antimicrobial resistance by CRISPR-Cas9 in clinical E. coli and other Enterobacteriaceae strains.</title>
        <authorList>
            <person name="Tagliaferri T."/>
            <person name="Guimaraes N."/>
            <person name="Pereira M."/>
            <person name="Felicori L."/>
            <person name="Horz H.-P."/>
            <person name="Santos S."/>
            <person name="Mendes T."/>
        </authorList>
    </citation>
    <scope>NUCLEOTIDE SEQUENCE [LARGE SCALE GENOMIC DNA]</scope>
    <source>
        <strain evidence="7 8">E2_blaTEM_MG</strain>
    </source>
</reference>
<comment type="caution">
    <text evidence="7">The sequence shown here is derived from an EMBL/GenBank/DDBJ whole genome shotgun (WGS) entry which is preliminary data.</text>
</comment>
<dbReference type="PANTHER" id="PTHR30097:SF15">
    <property type="entry name" value="CATION EFFLUX SYSTEM PROTEIN CUSB"/>
    <property type="match status" value="1"/>
</dbReference>
<dbReference type="InterPro" id="IPR058792">
    <property type="entry name" value="Beta-barrel_RND_2"/>
</dbReference>
<name>A0A6L3X950_9ENTR</name>
<dbReference type="Gene3D" id="2.40.420.20">
    <property type="match status" value="1"/>
</dbReference>
<dbReference type="GO" id="GO:0060003">
    <property type="term" value="P:copper ion export"/>
    <property type="evidence" value="ECO:0007669"/>
    <property type="project" value="TreeGrafter"/>
</dbReference>
<dbReference type="GO" id="GO:0030288">
    <property type="term" value="C:outer membrane-bounded periplasmic space"/>
    <property type="evidence" value="ECO:0007669"/>
    <property type="project" value="TreeGrafter"/>
</dbReference>
<protein>
    <submittedName>
        <fullName evidence="7">Efflux RND transporter periplasmic adaptor subunit</fullName>
    </submittedName>
</protein>
<evidence type="ECO:0000313" key="8">
    <source>
        <dbReference type="Proteomes" id="UP000476281"/>
    </source>
</evidence>
<keyword evidence="4" id="KW-0406">Ion transport</keyword>
<dbReference type="Proteomes" id="UP000476281">
    <property type="component" value="Unassembled WGS sequence"/>
</dbReference>
<dbReference type="Pfam" id="PF25954">
    <property type="entry name" value="Beta-barrel_RND_2"/>
    <property type="match status" value="1"/>
</dbReference>
<evidence type="ECO:0000256" key="3">
    <source>
        <dbReference type="ARBA" id="ARBA00022729"/>
    </source>
</evidence>
<gene>
    <name evidence="7" type="ORF">F9C29_35090</name>
</gene>
<dbReference type="PANTHER" id="PTHR30097">
    <property type="entry name" value="CATION EFFLUX SYSTEM PROTEIN CUSB"/>
    <property type="match status" value="1"/>
</dbReference>
<dbReference type="InterPro" id="IPR058649">
    <property type="entry name" value="CzcB_C"/>
</dbReference>
<feature type="non-terminal residue" evidence="7">
    <location>
        <position position="1"/>
    </location>
</feature>
<dbReference type="EMBL" id="WBSZ01002729">
    <property type="protein sequence ID" value="KAB2425637.1"/>
    <property type="molecule type" value="Genomic_DNA"/>
</dbReference>
<dbReference type="Pfam" id="PF25975">
    <property type="entry name" value="CzcB_C"/>
    <property type="match status" value="1"/>
</dbReference>
<evidence type="ECO:0000256" key="4">
    <source>
        <dbReference type="ARBA" id="ARBA00023065"/>
    </source>
</evidence>
<dbReference type="InterPro" id="IPR051909">
    <property type="entry name" value="MFP_Cation_Efflux"/>
</dbReference>
<evidence type="ECO:0000256" key="2">
    <source>
        <dbReference type="ARBA" id="ARBA00022448"/>
    </source>
</evidence>
<keyword evidence="3" id="KW-0732">Signal</keyword>